<feature type="region of interest" description="Disordered" evidence="4">
    <location>
        <begin position="42"/>
        <end position="68"/>
    </location>
</feature>
<dbReference type="GO" id="GO:0098046">
    <property type="term" value="C:type V protein secretion system complex"/>
    <property type="evidence" value="ECO:0007669"/>
    <property type="project" value="TreeGrafter"/>
</dbReference>
<keyword evidence="9" id="KW-1185">Reference proteome</keyword>
<dbReference type="Gene3D" id="2.40.160.50">
    <property type="entry name" value="membrane protein fhac: a member of the omp85/tpsb transporter family"/>
    <property type="match status" value="1"/>
</dbReference>
<dbReference type="STRING" id="619304.SAMN05421760_101395"/>
<proteinExistence type="predicted"/>
<dbReference type="EMBL" id="FTOE01000001">
    <property type="protein sequence ID" value="SIS42593.1"/>
    <property type="molecule type" value="Genomic_DNA"/>
</dbReference>
<dbReference type="Pfam" id="PF08479">
    <property type="entry name" value="POTRA_2"/>
    <property type="match status" value="1"/>
</dbReference>
<keyword evidence="2" id="KW-0812">Transmembrane</keyword>
<keyword evidence="1" id="KW-0472">Membrane</keyword>
<evidence type="ECO:0000259" key="6">
    <source>
        <dbReference type="Pfam" id="PF03865"/>
    </source>
</evidence>
<feature type="signal peptide" evidence="5">
    <location>
        <begin position="1"/>
        <end position="25"/>
    </location>
</feature>
<dbReference type="InterPro" id="IPR051544">
    <property type="entry name" value="TPS_OM_transporter"/>
</dbReference>
<sequence length="581" mass="63573">MKFSKQNSLSSIALLLFSAISLANAETAPAPDAGLLMRETRELPETAKHKPEVTIENAERQRRPMPSQKGLQITVQSFLLSGNTQFTAVQLLPLLDKYKGHPVGFYELQAAANLIADFYRKAGYFVTLAYLPTQSLKNGVVEIVILEGNLDSSHLNGNAIKLIGDTRINKSVLQRFINTKKTGELVTDKNSSHLSLLINDLPGIQSVVVLSAGSTTGTSALTLKVKEGPLLSGYVSTDNHGLYSTGYYRFDGSLNINDPFGLGDQLSLRVQTTDTGGSVMGAANYNAPINGYGTSLAVNFSQLDYSLGRSYEALQADGMARTLGTSLIHPLYLTRDTRLFGTAHYEHRWLQDDINAFDNYNQREIDVMSFSFRISAFDNLLLTNGLTQAYISLSAGRLSFTNQAAAQQDSLALNSTGGYHKFTWKINRTQDVWNNDIWGDISMYINFSGQVASKNIDSSEQMSFGGPNAIRAYPVGEGSADEGWLFNAETRYSLPRFESVPGRLQIIGFIDSGYSRVNASPLAGDLNNSRHLTGYGVGVNWLGAAGFTLRTSVAWRDANTQPTSDPTASEPQVYFQLTQTF</sequence>
<dbReference type="PANTHER" id="PTHR34597">
    <property type="entry name" value="SLR1661 PROTEIN"/>
    <property type="match status" value="1"/>
</dbReference>
<dbReference type="GO" id="GO:0046819">
    <property type="term" value="P:protein secretion by the type V secretion system"/>
    <property type="evidence" value="ECO:0007669"/>
    <property type="project" value="TreeGrafter"/>
</dbReference>
<feature type="domain" description="Haemolysin activator HlyB C-terminal" evidence="6">
    <location>
        <begin position="217"/>
        <end position="540"/>
    </location>
</feature>
<feature type="compositionally biased region" description="Basic and acidic residues" evidence="4">
    <location>
        <begin position="42"/>
        <end position="62"/>
    </location>
</feature>
<evidence type="ECO:0000256" key="2">
    <source>
        <dbReference type="ARBA" id="ARBA00022692"/>
    </source>
</evidence>
<dbReference type="OrthoDB" id="572300at2"/>
<gene>
    <name evidence="8" type="ORF">SAMN05421760_101395</name>
</gene>
<feature type="chain" id="PRO_5009942904" evidence="5">
    <location>
        <begin position="26"/>
        <end position="581"/>
    </location>
</feature>
<dbReference type="Pfam" id="PF03865">
    <property type="entry name" value="ShlB"/>
    <property type="match status" value="1"/>
</dbReference>
<protein>
    <submittedName>
        <fullName evidence="8">Hemolysin activation/secretion protein</fullName>
    </submittedName>
</protein>
<dbReference type="Proteomes" id="UP000185999">
    <property type="component" value="Unassembled WGS sequence"/>
</dbReference>
<keyword evidence="3" id="KW-0998">Cell outer membrane</keyword>
<dbReference type="AlphaFoldDB" id="A0A1N7IZR4"/>
<dbReference type="InterPro" id="IPR005565">
    <property type="entry name" value="Hemolysn_activator_HlyB_C"/>
</dbReference>
<keyword evidence="1" id="KW-1134">Transmembrane beta strand</keyword>
<evidence type="ECO:0000256" key="1">
    <source>
        <dbReference type="ARBA" id="ARBA00022452"/>
    </source>
</evidence>
<evidence type="ECO:0000256" key="4">
    <source>
        <dbReference type="SAM" id="MobiDB-lite"/>
    </source>
</evidence>
<dbReference type="RefSeq" id="WP_054342595.1">
    <property type="nucleotide sequence ID" value="NZ_FTOE01000001.1"/>
</dbReference>
<feature type="domain" description="Polypeptide-transport-associated ShlB-type" evidence="7">
    <location>
        <begin position="74"/>
        <end position="148"/>
    </location>
</feature>
<reference evidence="9" key="1">
    <citation type="submission" date="2017-01" db="EMBL/GenBank/DDBJ databases">
        <authorList>
            <person name="Varghese N."/>
            <person name="Submissions S."/>
        </authorList>
    </citation>
    <scope>NUCLEOTIDE SEQUENCE [LARGE SCALE GENOMIC DNA]</scope>
    <source>
        <strain evidence="9">DSM 22306</strain>
    </source>
</reference>
<dbReference type="GO" id="GO:0008320">
    <property type="term" value="F:protein transmembrane transporter activity"/>
    <property type="evidence" value="ECO:0007669"/>
    <property type="project" value="TreeGrafter"/>
</dbReference>
<dbReference type="InterPro" id="IPR013686">
    <property type="entry name" value="Polypept-transport_assoc_ShlB"/>
</dbReference>
<evidence type="ECO:0000313" key="9">
    <source>
        <dbReference type="Proteomes" id="UP000185999"/>
    </source>
</evidence>
<evidence type="ECO:0000256" key="5">
    <source>
        <dbReference type="SAM" id="SignalP"/>
    </source>
</evidence>
<accession>A0A1N7IZR4</accession>
<evidence type="ECO:0000313" key="8">
    <source>
        <dbReference type="EMBL" id="SIS42593.1"/>
    </source>
</evidence>
<organism evidence="8 9">
    <name type="scientific">Neptunomonas antarctica</name>
    <dbReference type="NCBI Taxonomy" id="619304"/>
    <lineage>
        <taxon>Bacteria</taxon>
        <taxon>Pseudomonadati</taxon>
        <taxon>Pseudomonadota</taxon>
        <taxon>Gammaproteobacteria</taxon>
        <taxon>Oceanospirillales</taxon>
        <taxon>Oceanospirillaceae</taxon>
        <taxon>Neptunomonas</taxon>
    </lineage>
</organism>
<name>A0A1N7IZR4_9GAMM</name>
<dbReference type="Gene3D" id="3.10.20.310">
    <property type="entry name" value="membrane protein fhac"/>
    <property type="match status" value="1"/>
</dbReference>
<evidence type="ECO:0000256" key="3">
    <source>
        <dbReference type="ARBA" id="ARBA00023237"/>
    </source>
</evidence>
<evidence type="ECO:0000259" key="7">
    <source>
        <dbReference type="Pfam" id="PF08479"/>
    </source>
</evidence>
<keyword evidence="5" id="KW-0732">Signal</keyword>
<dbReference type="PANTHER" id="PTHR34597:SF1">
    <property type="entry name" value="HEME_HEMOPEXIN TRANSPORTER PROTEIN HUXB"/>
    <property type="match status" value="1"/>
</dbReference>